<dbReference type="PANTHER" id="PTHR42732">
    <property type="entry name" value="BETA-GALACTOSIDASE"/>
    <property type="match status" value="1"/>
</dbReference>
<sequence>MTTISPAIGLADGPTDTVPRGEYPRPQFDRAHSWRSLNGEWEFARGTGHVFDTTIVVPFAWETPASGIEAHWLERAVYRRRFAVPSEWQDERVVLHFGAVHHEASVSVDGVLVGTHVGGSTHFEIDITNALSGDIDHEVRVEVYAPVDKRNIVHGKQRSMPRDDYDSCAFTPSSGIWQPVWLECRPETFLDALVLTPTADLTGLQVTGRVRGEHSATAVVEISIDSVDTDTASTPVSISAAALAEGYVITVTQPRLWSPSDPYLYRVRVDVASDSGVDRVVSNAGLRRIETRGNGIYLNGRRISLRGVLDQGYWPETGMTAPTDAAFVRDLEIARDAGFTMVRKHLKLEDPRFYHHADLAGMLVWAEPASTGRFSAAAARSFAAQIRPMAESLGSHPSIVVWGLYNEEWGLDWDLPNDPEKQAVVRAAFDELSGLDSSRPIVDNSGWTHLETGLVDWHMYDEHPSGWARKVRELVESDDPTFPVAVAVDVTVDKALMIGRSVPRDVPFLNSEFGGGWTSLDRGWNLHWQTQELRRHDSIAGWVWTELNDIEHESAGIVDASRTLKDDGGRPARYANAETTPVFDIVPVAPGRDIVAHDGRVTFGVAVSHHGADDLDVDVFIAWGPVFGLEAESTELRSGRVVAQPFILSDAVTIETALPDPGDARRLHVILRSEGAEVGRGLIDVVR</sequence>
<dbReference type="Proteomes" id="UP000306192">
    <property type="component" value="Unassembled WGS sequence"/>
</dbReference>
<dbReference type="InterPro" id="IPR008979">
    <property type="entry name" value="Galactose-bd-like_sf"/>
</dbReference>
<organism evidence="7 8">
    <name type="scientific">Subtercola vilae</name>
    <dbReference type="NCBI Taxonomy" id="2056433"/>
    <lineage>
        <taxon>Bacteria</taxon>
        <taxon>Bacillati</taxon>
        <taxon>Actinomycetota</taxon>
        <taxon>Actinomycetes</taxon>
        <taxon>Micrococcales</taxon>
        <taxon>Microbacteriaceae</taxon>
        <taxon>Subtercola</taxon>
    </lineage>
</organism>
<evidence type="ECO:0000313" key="8">
    <source>
        <dbReference type="Proteomes" id="UP000306192"/>
    </source>
</evidence>
<evidence type="ECO:0000256" key="4">
    <source>
        <dbReference type="SAM" id="MobiDB-lite"/>
    </source>
</evidence>
<dbReference type="Pfam" id="PF00703">
    <property type="entry name" value="Glyco_hydro_2"/>
    <property type="match status" value="1"/>
</dbReference>
<dbReference type="InterPro" id="IPR006104">
    <property type="entry name" value="Glyco_hydro_2_N"/>
</dbReference>
<dbReference type="InterPro" id="IPR017853">
    <property type="entry name" value="GH"/>
</dbReference>
<dbReference type="PANTHER" id="PTHR42732:SF3">
    <property type="entry name" value="HYDROLASE"/>
    <property type="match status" value="1"/>
</dbReference>
<protein>
    <submittedName>
        <fullName evidence="7">Glycoside hydrolase family 2</fullName>
    </submittedName>
</protein>
<dbReference type="InterPro" id="IPR013783">
    <property type="entry name" value="Ig-like_fold"/>
</dbReference>
<dbReference type="EMBL" id="QYRT01000023">
    <property type="protein sequence ID" value="TIH34841.1"/>
    <property type="molecule type" value="Genomic_DNA"/>
</dbReference>
<accession>A0A4T2BWA4</accession>
<dbReference type="SUPFAM" id="SSF51445">
    <property type="entry name" value="(Trans)glycosidases"/>
    <property type="match status" value="1"/>
</dbReference>
<keyword evidence="3" id="KW-0326">Glycosidase</keyword>
<dbReference type="InterPro" id="IPR051913">
    <property type="entry name" value="GH2_Domain-Containing"/>
</dbReference>
<comment type="caution">
    <text evidence="7">The sequence shown here is derived from an EMBL/GenBank/DDBJ whole genome shotgun (WGS) entry which is preliminary data.</text>
</comment>
<dbReference type="Gene3D" id="2.60.40.10">
    <property type="entry name" value="Immunoglobulins"/>
    <property type="match status" value="1"/>
</dbReference>
<dbReference type="Pfam" id="PF02837">
    <property type="entry name" value="Glyco_hydro_2_N"/>
    <property type="match status" value="1"/>
</dbReference>
<evidence type="ECO:0000259" key="6">
    <source>
        <dbReference type="Pfam" id="PF02837"/>
    </source>
</evidence>
<dbReference type="SUPFAM" id="SSF49785">
    <property type="entry name" value="Galactose-binding domain-like"/>
    <property type="match status" value="1"/>
</dbReference>
<feature type="domain" description="Glycosyl hydrolases family 2 sugar binding" evidence="6">
    <location>
        <begin position="74"/>
        <end position="144"/>
    </location>
</feature>
<name>A0A4T2BWA4_9MICO</name>
<evidence type="ECO:0000259" key="5">
    <source>
        <dbReference type="Pfam" id="PF00703"/>
    </source>
</evidence>
<gene>
    <name evidence="7" type="ORF">D4765_12115</name>
</gene>
<dbReference type="GO" id="GO:0005975">
    <property type="term" value="P:carbohydrate metabolic process"/>
    <property type="evidence" value="ECO:0007669"/>
    <property type="project" value="InterPro"/>
</dbReference>
<keyword evidence="2 7" id="KW-0378">Hydrolase</keyword>
<dbReference type="RefSeq" id="WP_136642556.1">
    <property type="nucleotide sequence ID" value="NZ_QYRT01000023.1"/>
</dbReference>
<dbReference type="InterPro" id="IPR036156">
    <property type="entry name" value="Beta-gal/glucu_dom_sf"/>
</dbReference>
<reference evidence="7 8" key="1">
    <citation type="journal article" date="2019" name="Microorganisms">
        <title>Systematic Affiliation and Genome Analysis of Subtercola vilae DB165(T) with Particular Emphasis on Cold Adaptation of an Isolate from a High-Altitude Cold Volcano Lake.</title>
        <authorList>
            <person name="Villalobos A.S."/>
            <person name="Wiese J."/>
            <person name="Imhoff J.F."/>
            <person name="Dorador C."/>
            <person name="Keller A."/>
            <person name="Hentschel U."/>
        </authorList>
    </citation>
    <scope>NUCLEOTIDE SEQUENCE [LARGE SCALE GENOMIC DNA]</scope>
    <source>
        <strain evidence="7 8">DB165</strain>
    </source>
</reference>
<dbReference type="SUPFAM" id="SSF49303">
    <property type="entry name" value="beta-Galactosidase/glucuronidase domain"/>
    <property type="match status" value="1"/>
</dbReference>
<keyword evidence="8" id="KW-1185">Reference proteome</keyword>
<dbReference type="AlphaFoldDB" id="A0A4T2BWA4"/>
<comment type="similarity">
    <text evidence="1">Belongs to the glycosyl hydrolase 2 family.</text>
</comment>
<dbReference type="OrthoDB" id="9762066at2"/>
<dbReference type="GO" id="GO:0004553">
    <property type="term" value="F:hydrolase activity, hydrolyzing O-glycosyl compounds"/>
    <property type="evidence" value="ECO:0007669"/>
    <property type="project" value="InterPro"/>
</dbReference>
<dbReference type="Gene3D" id="2.60.120.260">
    <property type="entry name" value="Galactose-binding domain-like"/>
    <property type="match status" value="1"/>
</dbReference>
<evidence type="ECO:0000256" key="3">
    <source>
        <dbReference type="ARBA" id="ARBA00023295"/>
    </source>
</evidence>
<proteinExistence type="inferred from homology"/>
<dbReference type="Gene3D" id="3.20.20.80">
    <property type="entry name" value="Glycosidases"/>
    <property type="match status" value="1"/>
</dbReference>
<dbReference type="InterPro" id="IPR006102">
    <property type="entry name" value="Ig-like_GH2"/>
</dbReference>
<evidence type="ECO:0000313" key="7">
    <source>
        <dbReference type="EMBL" id="TIH34841.1"/>
    </source>
</evidence>
<feature type="region of interest" description="Disordered" evidence="4">
    <location>
        <begin position="1"/>
        <end position="25"/>
    </location>
</feature>
<feature type="domain" description="Glycoside hydrolase family 2 immunoglobulin-like beta-sandwich" evidence="5">
    <location>
        <begin position="190"/>
        <end position="287"/>
    </location>
</feature>
<evidence type="ECO:0000256" key="1">
    <source>
        <dbReference type="ARBA" id="ARBA00007401"/>
    </source>
</evidence>
<evidence type="ECO:0000256" key="2">
    <source>
        <dbReference type="ARBA" id="ARBA00022801"/>
    </source>
</evidence>